<reference evidence="2" key="2">
    <citation type="submission" date="2023-05" db="EMBL/GenBank/DDBJ databases">
        <authorList>
            <person name="Schelkunov M.I."/>
        </authorList>
    </citation>
    <scope>NUCLEOTIDE SEQUENCE</scope>
    <source>
        <strain evidence="2">Hsosn_3</strain>
        <tissue evidence="2">Leaf</tissue>
    </source>
</reference>
<accession>A0AAD8J880</accession>
<evidence type="ECO:0000256" key="1">
    <source>
        <dbReference type="SAM" id="MobiDB-lite"/>
    </source>
</evidence>
<organism evidence="2 3">
    <name type="scientific">Heracleum sosnowskyi</name>
    <dbReference type="NCBI Taxonomy" id="360622"/>
    <lineage>
        <taxon>Eukaryota</taxon>
        <taxon>Viridiplantae</taxon>
        <taxon>Streptophyta</taxon>
        <taxon>Embryophyta</taxon>
        <taxon>Tracheophyta</taxon>
        <taxon>Spermatophyta</taxon>
        <taxon>Magnoliopsida</taxon>
        <taxon>eudicotyledons</taxon>
        <taxon>Gunneridae</taxon>
        <taxon>Pentapetalae</taxon>
        <taxon>asterids</taxon>
        <taxon>campanulids</taxon>
        <taxon>Apiales</taxon>
        <taxon>Apiaceae</taxon>
        <taxon>Apioideae</taxon>
        <taxon>apioid superclade</taxon>
        <taxon>Tordylieae</taxon>
        <taxon>Tordyliinae</taxon>
        <taxon>Heracleum</taxon>
    </lineage>
</organism>
<keyword evidence="3" id="KW-1185">Reference proteome</keyword>
<reference evidence="2" key="1">
    <citation type="submission" date="2023-02" db="EMBL/GenBank/DDBJ databases">
        <title>Genome of toxic invasive species Heracleum sosnowskyi carries increased number of genes despite the absence of recent whole-genome duplications.</title>
        <authorList>
            <person name="Schelkunov M."/>
            <person name="Shtratnikova V."/>
            <person name="Makarenko M."/>
            <person name="Klepikova A."/>
            <person name="Omelchenko D."/>
            <person name="Novikova G."/>
            <person name="Obukhova E."/>
            <person name="Bogdanov V."/>
            <person name="Penin A."/>
            <person name="Logacheva M."/>
        </authorList>
    </citation>
    <scope>NUCLEOTIDE SEQUENCE</scope>
    <source>
        <strain evidence="2">Hsosn_3</strain>
        <tissue evidence="2">Leaf</tissue>
    </source>
</reference>
<evidence type="ECO:0000313" key="3">
    <source>
        <dbReference type="Proteomes" id="UP001237642"/>
    </source>
</evidence>
<feature type="compositionally biased region" description="Basic and acidic residues" evidence="1">
    <location>
        <begin position="135"/>
        <end position="163"/>
    </location>
</feature>
<sequence>MHRQNEIHMKKSNQQQIGICHRLYNFLINIFFSPTLKNITIGHPLESDNDHQMLLQDQSKSLQESSLVSSPEIMVEFRHDIDSDKRIHIDETTRVDIMKPQEVQETKHREDFEVSSANIAKGKGPKTVSINENAEEYREDSRDKQQEQKDKNIFPVARDEAHKPPVMKKHRIQRLFSVETNINEKSDAFIRSKKAAMRRTYSHDVKDS</sequence>
<comment type="caution">
    <text evidence="2">The sequence shown here is derived from an EMBL/GenBank/DDBJ whole genome shotgun (WGS) entry which is preliminary data.</text>
</comment>
<dbReference type="Proteomes" id="UP001237642">
    <property type="component" value="Unassembled WGS sequence"/>
</dbReference>
<gene>
    <name evidence="2" type="ORF">POM88_008839</name>
</gene>
<proteinExistence type="predicted"/>
<dbReference type="AlphaFoldDB" id="A0AAD8J880"/>
<dbReference type="EMBL" id="JAUIZM010000002">
    <property type="protein sequence ID" value="KAK1398976.1"/>
    <property type="molecule type" value="Genomic_DNA"/>
</dbReference>
<evidence type="ECO:0000313" key="2">
    <source>
        <dbReference type="EMBL" id="KAK1398976.1"/>
    </source>
</evidence>
<protein>
    <submittedName>
        <fullName evidence="2">Uncharacterized protein</fullName>
    </submittedName>
</protein>
<name>A0AAD8J880_9APIA</name>
<feature type="region of interest" description="Disordered" evidence="1">
    <location>
        <begin position="105"/>
        <end position="167"/>
    </location>
</feature>